<dbReference type="Gene3D" id="2.70.70.10">
    <property type="entry name" value="Glucose Permease (Domain IIA)"/>
    <property type="match status" value="1"/>
</dbReference>
<dbReference type="AlphaFoldDB" id="A0A6C2C3D4"/>
<dbReference type="OrthoDB" id="9769191at2"/>
<keyword evidence="5" id="KW-0808">Transferase</keyword>
<evidence type="ECO:0000256" key="1">
    <source>
        <dbReference type="ARBA" id="ARBA00004496"/>
    </source>
</evidence>
<evidence type="ECO:0000256" key="5">
    <source>
        <dbReference type="ARBA" id="ARBA00022679"/>
    </source>
</evidence>
<proteinExistence type="predicted"/>
<organism evidence="9 10">
    <name type="scientific">Weissella muntiaci</name>
    <dbReference type="NCBI Taxonomy" id="2508881"/>
    <lineage>
        <taxon>Bacteria</taxon>
        <taxon>Bacillati</taxon>
        <taxon>Bacillota</taxon>
        <taxon>Bacilli</taxon>
        <taxon>Lactobacillales</taxon>
        <taxon>Lactobacillaceae</taxon>
        <taxon>Weissella</taxon>
    </lineage>
</organism>
<keyword evidence="4 9" id="KW-0762">Sugar transport</keyword>
<reference evidence="9 10" key="1">
    <citation type="submission" date="2019-01" db="EMBL/GenBank/DDBJ databases">
        <title>Weissella sp. nov., a novel lactic acid bacterium isolated from animal feces.</title>
        <authorList>
            <person name="Wang L.-T."/>
        </authorList>
    </citation>
    <scope>NUCLEOTIDE SEQUENCE [LARGE SCALE GENOMIC DNA]</scope>
    <source>
        <strain evidence="9 10">8H-2</strain>
    </source>
</reference>
<dbReference type="GO" id="GO:0016301">
    <property type="term" value="F:kinase activity"/>
    <property type="evidence" value="ECO:0007669"/>
    <property type="project" value="UniProtKB-KW"/>
</dbReference>
<dbReference type="PANTHER" id="PTHR45008:SF1">
    <property type="entry name" value="PTS SYSTEM GLUCOSE-SPECIFIC EIIA COMPONENT"/>
    <property type="match status" value="1"/>
</dbReference>
<dbReference type="GO" id="GO:0005737">
    <property type="term" value="C:cytoplasm"/>
    <property type="evidence" value="ECO:0007669"/>
    <property type="project" value="UniProtKB-SubCell"/>
</dbReference>
<dbReference type="PROSITE" id="PS00371">
    <property type="entry name" value="PTS_EIIA_TYPE_1_HIS"/>
    <property type="match status" value="1"/>
</dbReference>
<evidence type="ECO:0000313" key="9">
    <source>
        <dbReference type="EMBL" id="TYC48046.1"/>
    </source>
</evidence>
<dbReference type="InterPro" id="IPR050890">
    <property type="entry name" value="PTS_EIIA_component"/>
</dbReference>
<evidence type="ECO:0000256" key="7">
    <source>
        <dbReference type="ARBA" id="ARBA00022777"/>
    </source>
</evidence>
<dbReference type="SUPFAM" id="SSF51261">
    <property type="entry name" value="Duplicated hybrid motif"/>
    <property type="match status" value="1"/>
</dbReference>
<comment type="subcellular location">
    <subcellularLocation>
        <location evidence="2">Cell membrane</location>
        <topology evidence="2">Multi-pass membrane protein</topology>
    </subcellularLocation>
    <subcellularLocation>
        <location evidence="1">Cytoplasm</location>
    </subcellularLocation>
</comment>
<dbReference type="FunFam" id="2.70.70.10:FF:000001">
    <property type="entry name" value="PTS system glucose-specific IIA component"/>
    <property type="match status" value="1"/>
</dbReference>
<evidence type="ECO:0000256" key="4">
    <source>
        <dbReference type="ARBA" id="ARBA00022597"/>
    </source>
</evidence>
<dbReference type="InterPro" id="IPR001127">
    <property type="entry name" value="PTS_EIIA_1_perm"/>
</dbReference>
<dbReference type="InterPro" id="IPR011055">
    <property type="entry name" value="Dup_hybrid_motif"/>
</dbReference>
<dbReference type="Pfam" id="PF00358">
    <property type="entry name" value="PTS_EIIA_1"/>
    <property type="match status" value="1"/>
</dbReference>
<sequence>MFGFGKKATPAEDEALYSPVTGNVIELSAVSDPVFAGKMMGDGFAVEPSAQEIVAPVAGRITMLQGHAIGITRFDGLEVLLHMGIDTVSLNGAPFTIKVTEGELVEGGQTLGAADWDQVEKAGLPKTTMVLITNTADRLDQLNVTVGEVYGGAVVGQATAK</sequence>
<dbReference type="EMBL" id="SDGZ01000024">
    <property type="protein sequence ID" value="TYC48046.1"/>
    <property type="molecule type" value="Genomic_DNA"/>
</dbReference>
<dbReference type="PANTHER" id="PTHR45008">
    <property type="entry name" value="PTS SYSTEM GLUCOSE-SPECIFIC EIIA COMPONENT"/>
    <property type="match status" value="1"/>
</dbReference>
<accession>A0A6C2C3D4</accession>
<evidence type="ECO:0000313" key="10">
    <source>
        <dbReference type="Proteomes" id="UP000371977"/>
    </source>
</evidence>
<comment type="caution">
    <text evidence="9">The sequence shown here is derived from an EMBL/GenBank/DDBJ whole genome shotgun (WGS) entry which is preliminary data.</text>
</comment>
<keyword evidence="10" id="KW-1185">Reference proteome</keyword>
<dbReference type="GO" id="GO:0009401">
    <property type="term" value="P:phosphoenolpyruvate-dependent sugar phosphotransferase system"/>
    <property type="evidence" value="ECO:0007669"/>
    <property type="project" value="UniProtKB-KW"/>
</dbReference>
<feature type="domain" description="PTS EIIA type-1" evidence="8">
    <location>
        <begin position="32"/>
        <end position="134"/>
    </location>
</feature>
<evidence type="ECO:0000256" key="3">
    <source>
        <dbReference type="ARBA" id="ARBA00022448"/>
    </source>
</evidence>
<dbReference type="RefSeq" id="WP_148623467.1">
    <property type="nucleotide sequence ID" value="NZ_SDGZ01000024.1"/>
</dbReference>
<evidence type="ECO:0000256" key="2">
    <source>
        <dbReference type="ARBA" id="ARBA00004651"/>
    </source>
</evidence>
<evidence type="ECO:0000256" key="6">
    <source>
        <dbReference type="ARBA" id="ARBA00022683"/>
    </source>
</evidence>
<keyword evidence="7" id="KW-0418">Kinase</keyword>
<keyword evidence="6" id="KW-0598">Phosphotransferase system</keyword>
<protein>
    <submittedName>
        <fullName evidence="9">PTS glucose transporter subunit IIA</fullName>
    </submittedName>
</protein>
<name>A0A6C2C3D4_9LACO</name>
<dbReference type="Proteomes" id="UP000371977">
    <property type="component" value="Unassembled WGS sequence"/>
</dbReference>
<dbReference type="PROSITE" id="PS51093">
    <property type="entry name" value="PTS_EIIA_TYPE_1"/>
    <property type="match status" value="1"/>
</dbReference>
<dbReference type="GO" id="GO:0005886">
    <property type="term" value="C:plasma membrane"/>
    <property type="evidence" value="ECO:0007669"/>
    <property type="project" value="UniProtKB-SubCell"/>
</dbReference>
<gene>
    <name evidence="9" type="ORF">ESZ50_09735</name>
</gene>
<keyword evidence="3" id="KW-0813">Transport</keyword>
<evidence type="ECO:0000259" key="8">
    <source>
        <dbReference type="PROSITE" id="PS51093"/>
    </source>
</evidence>
<dbReference type="NCBIfam" id="TIGR00830">
    <property type="entry name" value="PTBA"/>
    <property type="match status" value="1"/>
</dbReference>